<comment type="caution">
    <text evidence="1">The sequence shown here is derived from an EMBL/GenBank/DDBJ whole genome shotgun (WGS) entry which is preliminary data.</text>
</comment>
<dbReference type="InterPro" id="IPR035994">
    <property type="entry name" value="Nucleoside_phosphorylase_sf"/>
</dbReference>
<sequence length="264" mass="28741">MLFALSCEARPWIDALKLNKVPVRPYDLYTKDNIEVVITGIGSESMATAIGWVAGRNPGPRVWLNVGTAGHATRELGELLLVHGCAASEKGRAHYPPLVAAWDGATDAVLCVDHVSDHYPGGAAVDMESMAFFNAALRFSDSELVQSIKVVSDNERTGVEHLNPKRITELMQPHVTAVMHFAYNLLSLMPNAFSVPQVLHIESLRASHSVKQQIQRALHQLTVLGMASDCISEAVREQASARDVLTALQKMVDDRVPTLEVADG</sequence>
<dbReference type="Gene3D" id="3.40.50.1580">
    <property type="entry name" value="Nucleoside phosphorylase domain"/>
    <property type="match status" value="1"/>
</dbReference>
<dbReference type="Proteomes" id="UP000614811">
    <property type="component" value="Unassembled WGS sequence"/>
</dbReference>
<dbReference type="AlphaFoldDB" id="A0A918RJV2"/>
<proteinExistence type="predicted"/>
<keyword evidence="2" id="KW-1185">Reference proteome</keyword>
<dbReference type="SUPFAM" id="SSF53167">
    <property type="entry name" value="Purine and uridine phosphorylases"/>
    <property type="match status" value="1"/>
</dbReference>
<dbReference type="GO" id="GO:0009116">
    <property type="term" value="P:nucleoside metabolic process"/>
    <property type="evidence" value="ECO:0007669"/>
    <property type="project" value="InterPro"/>
</dbReference>
<dbReference type="GO" id="GO:0003824">
    <property type="term" value="F:catalytic activity"/>
    <property type="evidence" value="ECO:0007669"/>
    <property type="project" value="InterPro"/>
</dbReference>
<accession>A0A918RJV2</accession>
<organism evidence="1 2">
    <name type="scientific">Arenicella chitinivorans</name>
    <dbReference type="NCBI Taxonomy" id="1329800"/>
    <lineage>
        <taxon>Bacteria</taxon>
        <taxon>Pseudomonadati</taxon>
        <taxon>Pseudomonadota</taxon>
        <taxon>Gammaproteobacteria</taxon>
        <taxon>Arenicellales</taxon>
        <taxon>Arenicellaceae</taxon>
        <taxon>Arenicella</taxon>
    </lineage>
</organism>
<evidence type="ECO:0000313" key="2">
    <source>
        <dbReference type="Proteomes" id="UP000614811"/>
    </source>
</evidence>
<reference evidence="1" key="2">
    <citation type="submission" date="2020-09" db="EMBL/GenBank/DDBJ databases">
        <authorList>
            <person name="Sun Q."/>
            <person name="Kim S."/>
        </authorList>
    </citation>
    <scope>NUCLEOTIDE SEQUENCE</scope>
    <source>
        <strain evidence="1">KCTC 12711</strain>
    </source>
</reference>
<gene>
    <name evidence="1" type="ORF">GCM10008090_08450</name>
</gene>
<evidence type="ECO:0000313" key="1">
    <source>
        <dbReference type="EMBL" id="GHA01605.1"/>
    </source>
</evidence>
<reference evidence="1" key="1">
    <citation type="journal article" date="2014" name="Int. J. Syst. Evol. Microbiol.">
        <title>Complete genome sequence of Corynebacterium casei LMG S-19264T (=DSM 44701T), isolated from a smear-ripened cheese.</title>
        <authorList>
            <consortium name="US DOE Joint Genome Institute (JGI-PGF)"/>
            <person name="Walter F."/>
            <person name="Albersmeier A."/>
            <person name="Kalinowski J."/>
            <person name="Ruckert C."/>
        </authorList>
    </citation>
    <scope>NUCLEOTIDE SEQUENCE</scope>
    <source>
        <strain evidence="1">KCTC 12711</strain>
    </source>
</reference>
<dbReference type="EMBL" id="BMXA01000001">
    <property type="protein sequence ID" value="GHA01605.1"/>
    <property type="molecule type" value="Genomic_DNA"/>
</dbReference>
<protein>
    <recommendedName>
        <fullName evidence="3">Nucleoside phosphorylase domain-containing protein</fullName>
    </recommendedName>
</protein>
<evidence type="ECO:0008006" key="3">
    <source>
        <dbReference type="Google" id="ProtNLM"/>
    </source>
</evidence>
<name>A0A918RJV2_9GAMM</name>